<dbReference type="PROSITE" id="PS51063">
    <property type="entry name" value="HTH_CRP_2"/>
    <property type="match status" value="1"/>
</dbReference>
<organism evidence="6 7">
    <name type="scientific">Microbulbifer bruguierae</name>
    <dbReference type="NCBI Taxonomy" id="3029061"/>
    <lineage>
        <taxon>Bacteria</taxon>
        <taxon>Pseudomonadati</taxon>
        <taxon>Pseudomonadota</taxon>
        <taxon>Gammaproteobacteria</taxon>
        <taxon>Cellvibrionales</taxon>
        <taxon>Microbulbiferaceae</taxon>
        <taxon>Microbulbifer</taxon>
    </lineage>
</organism>
<dbReference type="InterPro" id="IPR050397">
    <property type="entry name" value="Env_Response_Regulators"/>
</dbReference>
<dbReference type="InterPro" id="IPR012318">
    <property type="entry name" value="HTH_CRP"/>
</dbReference>
<dbReference type="SUPFAM" id="SSF51206">
    <property type="entry name" value="cAMP-binding domain-like"/>
    <property type="match status" value="1"/>
</dbReference>
<name>A0ABY8NH19_9GAMM</name>
<evidence type="ECO:0000259" key="5">
    <source>
        <dbReference type="PROSITE" id="PS51063"/>
    </source>
</evidence>
<feature type="domain" description="Cyclic nucleotide-binding" evidence="4">
    <location>
        <begin position="17"/>
        <end position="86"/>
    </location>
</feature>
<evidence type="ECO:0000256" key="3">
    <source>
        <dbReference type="ARBA" id="ARBA00023163"/>
    </source>
</evidence>
<dbReference type="SUPFAM" id="SSF46785">
    <property type="entry name" value="Winged helix' DNA-binding domain"/>
    <property type="match status" value="1"/>
</dbReference>
<dbReference type="PANTHER" id="PTHR24567">
    <property type="entry name" value="CRP FAMILY TRANSCRIPTIONAL REGULATORY PROTEIN"/>
    <property type="match status" value="1"/>
</dbReference>
<keyword evidence="7" id="KW-1185">Reference proteome</keyword>
<protein>
    <submittedName>
        <fullName evidence="6">Helix-turn-helix domain-containing protein</fullName>
    </submittedName>
</protein>
<dbReference type="RefSeq" id="WP_280320638.1">
    <property type="nucleotide sequence ID" value="NZ_CP118605.1"/>
</dbReference>
<reference evidence="6 7" key="1">
    <citation type="submission" date="2023-02" db="EMBL/GenBank/DDBJ databases">
        <title>Description and genomic characterization of Microbulbifer bruguierae sp. nov., isolated from the sediment of mangrove plant Bruguiera sexangula.</title>
        <authorList>
            <person name="Long M."/>
        </authorList>
    </citation>
    <scope>NUCLEOTIDE SEQUENCE [LARGE SCALE GENOMIC DNA]</scope>
    <source>
        <strain evidence="6 7">H12</strain>
    </source>
</reference>
<dbReference type="Pfam" id="PF13545">
    <property type="entry name" value="HTH_Crp_2"/>
    <property type="match status" value="1"/>
</dbReference>
<dbReference type="CDD" id="cd00038">
    <property type="entry name" value="CAP_ED"/>
    <property type="match status" value="1"/>
</dbReference>
<feature type="domain" description="HTH crp-type" evidence="5">
    <location>
        <begin position="148"/>
        <end position="220"/>
    </location>
</feature>
<accession>A0ABY8NH19</accession>
<dbReference type="InterPro" id="IPR036388">
    <property type="entry name" value="WH-like_DNA-bd_sf"/>
</dbReference>
<evidence type="ECO:0000256" key="2">
    <source>
        <dbReference type="ARBA" id="ARBA00023125"/>
    </source>
</evidence>
<dbReference type="InterPro" id="IPR036390">
    <property type="entry name" value="WH_DNA-bd_sf"/>
</dbReference>
<evidence type="ECO:0000256" key="1">
    <source>
        <dbReference type="ARBA" id="ARBA00023015"/>
    </source>
</evidence>
<keyword evidence="3" id="KW-0804">Transcription</keyword>
<dbReference type="Gene3D" id="2.60.120.10">
    <property type="entry name" value="Jelly Rolls"/>
    <property type="match status" value="1"/>
</dbReference>
<dbReference type="PANTHER" id="PTHR24567:SF28">
    <property type="entry name" value="LISTERIOLYSIN REGULATORY PROTEIN"/>
    <property type="match status" value="1"/>
</dbReference>
<dbReference type="Gene3D" id="1.10.10.10">
    <property type="entry name" value="Winged helix-like DNA-binding domain superfamily/Winged helix DNA-binding domain"/>
    <property type="match status" value="1"/>
</dbReference>
<dbReference type="InterPro" id="IPR018335">
    <property type="entry name" value="Tscrpt_reg_HTH_Crp-type_CS"/>
</dbReference>
<sequence>MTATALKIPETFFHSKMFRGLGQEELGRLTQICQRRRAASGEYLIHQNSTAQNVYVVVSGIVMIERLSRAGRRQVISFAFSGDYIGFTNTDEFEYSVVCLSTTELQMFPRRALLEIIDQYPLLKSNARLMGGNVLAQAMDHLFAMGQKKAHERVCFLLDQIQRRQCGISKSEIDLVMSRQDIADYLGLTIETVSRALAKLSGMSVIEITNAHRIRILDRVQLEEMASVH</sequence>
<dbReference type="SMART" id="SM00419">
    <property type="entry name" value="HTH_CRP"/>
    <property type="match status" value="1"/>
</dbReference>
<dbReference type="PROSITE" id="PS50042">
    <property type="entry name" value="CNMP_BINDING_3"/>
    <property type="match status" value="1"/>
</dbReference>
<keyword evidence="1" id="KW-0805">Transcription regulation</keyword>
<dbReference type="CDD" id="cd00092">
    <property type="entry name" value="HTH_CRP"/>
    <property type="match status" value="1"/>
</dbReference>
<evidence type="ECO:0000259" key="4">
    <source>
        <dbReference type="PROSITE" id="PS50042"/>
    </source>
</evidence>
<evidence type="ECO:0000313" key="7">
    <source>
        <dbReference type="Proteomes" id="UP001236500"/>
    </source>
</evidence>
<dbReference type="Proteomes" id="UP001236500">
    <property type="component" value="Chromosome"/>
</dbReference>
<evidence type="ECO:0000313" key="6">
    <source>
        <dbReference type="EMBL" id="WGL16818.1"/>
    </source>
</evidence>
<keyword evidence="2" id="KW-0238">DNA-binding</keyword>
<dbReference type="InterPro" id="IPR014710">
    <property type="entry name" value="RmlC-like_jellyroll"/>
</dbReference>
<dbReference type="Pfam" id="PF00027">
    <property type="entry name" value="cNMP_binding"/>
    <property type="match status" value="1"/>
</dbReference>
<dbReference type="SMART" id="SM00100">
    <property type="entry name" value="cNMP"/>
    <property type="match status" value="1"/>
</dbReference>
<dbReference type="InterPro" id="IPR018490">
    <property type="entry name" value="cNMP-bd_dom_sf"/>
</dbReference>
<dbReference type="PROSITE" id="PS00042">
    <property type="entry name" value="HTH_CRP_1"/>
    <property type="match status" value="1"/>
</dbReference>
<gene>
    <name evidence="6" type="ORF">PVT68_00620</name>
</gene>
<proteinExistence type="predicted"/>
<dbReference type="EMBL" id="CP118605">
    <property type="protein sequence ID" value="WGL16818.1"/>
    <property type="molecule type" value="Genomic_DNA"/>
</dbReference>
<dbReference type="InterPro" id="IPR000595">
    <property type="entry name" value="cNMP-bd_dom"/>
</dbReference>
<dbReference type="PRINTS" id="PR00034">
    <property type="entry name" value="HTHCRP"/>
</dbReference>